<gene>
    <name evidence="2" type="ORF">CP49_14155</name>
</gene>
<keyword evidence="1" id="KW-0812">Transmembrane</keyword>
<dbReference type="Pfam" id="PF00873">
    <property type="entry name" value="ACR_tran"/>
    <property type="match status" value="1"/>
</dbReference>
<dbReference type="Gene3D" id="3.30.70.1320">
    <property type="entry name" value="Multidrug efflux transporter AcrB pore domain like"/>
    <property type="match status" value="1"/>
</dbReference>
<feature type="transmembrane region" description="Helical" evidence="1">
    <location>
        <begin position="970"/>
        <end position="990"/>
    </location>
</feature>
<feature type="transmembrane region" description="Helical" evidence="1">
    <location>
        <begin position="347"/>
        <end position="366"/>
    </location>
</feature>
<dbReference type="Gene3D" id="3.30.70.1440">
    <property type="entry name" value="Multidrug efflux transporter AcrB pore domain"/>
    <property type="match status" value="1"/>
</dbReference>
<dbReference type="InterPro" id="IPR027463">
    <property type="entry name" value="AcrB_DN_DC_subdom"/>
</dbReference>
<dbReference type="Gene3D" id="3.30.2090.10">
    <property type="entry name" value="Multidrug efflux transporter AcrB TolC docking domain, DN and DC subdomains"/>
    <property type="match status" value="2"/>
</dbReference>
<keyword evidence="1" id="KW-1133">Transmembrane helix</keyword>
<dbReference type="STRING" id="1518501.CQ10_37845"/>
<accession>A0A0R3K0V9</accession>
<comment type="caution">
    <text evidence="2">The sequence shown here is derived from an EMBL/GenBank/DDBJ whole genome shotgun (WGS) entry which is preliminary data.</text>
</comment>
<dbReference type="GO" id="GO:0005886">
    <property type="term" value="C:plasma membrane"/>
    <property type="evidence" value="ECO:0007669"/>
    <property type="project" value="TreeGrafter"/>
</dbReference>
<dbReference type="SUPFAM" id="SSF82693">
    <property type="entry name" value="Multidrug efflux transporter AcrB pore domain, PN1, PN2, PC1 and PC2 subdomains"/>
    <property type="match status" value="2"/>
</dbReference>
<reference evidence="2 3" key="1">
    <citation type="submission" date="2014-03" db="EMBL/GenBank/DDBJ databases">
        <title>Bradyrhizobium valentinum sp. nov., isolated from effective nodules of Lupinus mariae-josephae, a lupine endemic of basic-lime soils in Eastern Spain.</title>
        <authorList>
            <person name="Duran D."/>
            <person name="Rey L."/>
            <person name="Navarro A."/>
            <person name="Busquets A."/>
            <person name="Imperial J."/>
            <person name="Ruiz-Argueso T."/>
        </authorList>
    </citation>
    <scope>NUCLEOTIDE SEQUENCE [LARGE SCALE GENOMIC DNA]</scope>
    <source>
        <strain evidence="2 3">LmjM3</strain>
    </source>
</reference>
<dbReference type="InterPro" id="IPR001036">
    <property type="entry name" value="Acrflvin-R"/>
</dbReference>
<feature type="transmembrane region" description="Helical" evidence="1">
    <location>
        <begin position="454"/>
        <end position="471"/>
    </location>
</feature>
<dbReference type="AlphaFoldDB" id="A0A0R3K0V9"/>
<dbReference type="Gene3D" id="1.20.1640.10">
    <property type="entry name" value="Multidrug efflux transporter AcrB transmembrane domain"/>
    <property type="match status" value="2"/>
</dbReference>
<dbReference type="GO" id="GO:0042910">
    <property type="term" value="F:xenobiotic transmembrane transporter activity"/>
    <property type="evidence" value="ECO:0007669"/>
    <property type="project" value="TreeGrafter"/>
</dbReference>
<dbReference type="SUPFAM" id="SSF82866">
    <property type="entry name" value="Multidrug efflux transporter AcrB transmembrane domain"/>
    <property type="match status" value="2"/>
</dbReference>
<sequence>MMRLIIGSSLRFRYLVLALGVVLIWFGLARLRNVPVDVFPEFAPPRVEIQTICLGLSSAEVEQLVSVPLENALNGVPGVDVMRSKSVPQLSSILLIFKPGADEIRARQLVSERMALASKTLPTWASPPFMMPPLSSTSRIMKVGITSKDKSVMDLSMLSYWTIRQRLLGVPGVANVAIWGEQLKMLQVMVDPKRLADVNVTLDQVQEAVSDALDVGLLRYARGAHIGTGGFVETPNQRFQLRFVGVGVTPETLAKVPVTKSAEEPPLLLSDVANLVYAPQGMIGDAVINDGPGLMLIVEKFPWGNTLAVTRGVEEALERMKPGLPGVEIDTTIFRPATFVEDSISNLSWALLLGCVLVVGIIFIFLYELRTAIVCIVAIPLSLLAAGLVLFQAGATVNTMMLAGFVIALGIVVDDAIIDVENIMRRLRLARRAGDARSTARIILDASLEVRAPIVYATLIVVVAVVPVLFMEGLTGSFFKPLITAYVLAIAASLIVAMTVTPALCLLLLRNARLEGCESPVIVWLQRRYAPLLERATRTPRAAYVAVGVVTLVGICVWPLLGHSLLPSFKERDFLMHWVTTPDTSLPEMLRITTRASRELRAIPGVRNFGAHIGQAFAADEVYGVHFGENWISISKDADYDKTHARVEEMVDGYPGLYRDVQTYLKERIREVLTGAGEAIVVRIFGPDLEVLRDKAEEVRAALADTPGLVNLHKELMVEVPHIQVTVKLDEAQRHGLKPGDVRRASASLMAGTEVGDIFIQGRTYDVQVWTAPEARHSMESVRDMLIDTPTGQRVRLSEVADVSIQPTPNAIKREASSRRIDVQANVRGHDLAAVAEEVQARLQKMAFPLGYYAVLQGEYAELRATRERLQLFALLALAGILILLRQSFDSWRLAALSFLTLPSALVGGVLAAWLAGGVISLGSLIGFLTVLGIAARNGIIMINHFQYLERHEGEVFGMKLVLRGASERLRPILMTTGAAGLAILPLIIFGDLPGHEIEYPMAVVILGGLVTSTLLNLFILPAFYLRFGRGAGALTDSVTVPGAARVSGSV</sequence>
<feature type="transmembrane region" description="Helical" evidence="1">
    <location>
        <begin position="894"/>
        <end position="916"/>
    </location>
</feature>
<evidence type="ECO:0000256" key="1">
    <source>
        <dbReference type="SAM" id="Phobius"/>
    </source>
</evidence>
<dbReference type="EMBL" id="LLXX01000239">
    <property type="protein sequence ID" value="KRQ89347.1"/>
    <property type="molecule type" value="Genomic_DNA"/>
</dbReference>
<feature type="transmembrane region" description="Helical" evidence="1">
    <location>
        <begin position="542"/>
        <end position="561"/>
    </location>
</feature>
<feature type="transmembrane region" description="Helical" evidence="1">
    <location>
        <begin position="870"/>
        <end position="887"/>
    </location>
</feature>
<feature type="transmembrane region" description="Helical" evidence="1">
    <location>
        <begin position="373"/>
        <end position="393"/>
    </location>
</feature>
<dbReference type="PANTHER" id="PTHR32063:SF4">
    <property type="entry name" value="SLR6043 PROTEIN"/>
    <property type="match status" value="1"/>
</dbReference>
<dbReference type="PRINTS" id="PR00702">
    <property type="entry name" value="ACRIFLAVINRP"/>
</dbReference>
<protein>
    <submittedName>
        <fullName evidence="2">Acriflavin resistance protein</fullName>
    </submittedName>
</protein>
<feature type="transmembrane region" description="Helical" evidence="1">
    <location>
        <begin position="922"/>
        <end position="949"/>
    </location>
</feature>
<evidence type="ECO:0000313" key="2">
    <source>
        <dbReference type="EMBL" id="KRQ89347.1"/>
    </source>
</evidence>
<name>A0A0R3K0V9_9BRAD</name>
<dbReference type="PANTHER" id="PTHR32063">
    <property type="match status" value="1"/>
</dbReference>
<feature type="transmembrane region" description="Helical" evidence="1">
    <location>
        <begin position="399"/>
        <end position="418"/>
    </location>
</feature>
<evidence type="ECO:0000313" key="3">
    <source>
        <dbReference type="Proteomes" id="UP000051913"/>
    </source>
</evidence>
<proteinExistence type="predicted"/>
<keyword evidence="1" id="KW-0472">Membrane</keyword>
<dbReference type="RefSeq" id="WP_057855785.1">
    <property type="nucleotide sequence ID" value="NZ_LLXX01000239.1"/>
</dbReference>
<dbReference type="Proteomes" id="UP000051913">
    <property type="component" value="Unassembled WGS sequence"/>
</dbReference>
<keyword evidence="3" id="KW-1185">Reference proteome</keyword>
<organism evidence="2 3">
    <name type="scientific">Bradyrhizobium valentinum</name>
    <dbReference type="NCBI Taxonomy" id="1518501"/>
    <lineage>
        <taxon>Bacteria</taxon>
        <taxon>Pseudomonadati</taxon>
        <taxon>Pseudomonadota</taxon>
        <taxon>Alphaproteobacteria</taxon>
        <taxon>Hyphomicrobiales</taxon>
        <taxon>Nitrobacteraceae</taxon>
        <taxon>Bradyrhizobium</taxon>
    </lineage>
</organism>
<dbReference type="SUPFAM" id="SSF82714">
    <property type="entry name" value="Multidrug efflux transporter AcrB TolC docking domain, DN and DC subdomains"/>
    <property type="match status" value="2"/>
</dbReference>
<feature type="transmembrane region" description="Helical" evidence="1">
    <location>
        <begin position="483"/>
        <end position="509"/>
    </location>
</feature>
<feature type="transmembrane region" description="Helical" evidence="1">
    <location>
        <begin position="1002"/>
        <end position="1026"/>
    </location>
</feature>
<dbReference type="Gene3D" id="3.30.70.1430">
    <property type="entry name" value="Multidrug efflux transporter AcrB pore domain"/>
    <property type="match status" value="2"/>
</dbReference>